<evidence type="ECO:0000313" key="5">
    <source>
        <dbReference type="Proteomes" id="UP000037773"/>
    </source>
</evidence>
<dbReference type="PANTHER" id="PTHR24321">
    <property type="entry name" value="DEHYDROGENASES, SHORT CHAIN"/>
    <property type="match status" value="1"/>
</dbReference>
<dbReference type="InterPro" id="IPR036291">
    <property type="entry name" value="NAD(P)-bd_dom_sf"/>
</dbReference>
<evidence type="ECO:0000256" key="2">
    <source>
        <dbReference type="ARBA" id="ARBA00023002"/>
    </source>
</evidence>
<dbReference type="Gene3D" id="3.40.50.720">
    <property type="entry name" value="NAD(P)-binding Rossmann-like Domain"/>
    <property type="match status" value="1"/>
</dbReference>
<dbReference type="PATRIC" id="fig|36816.3.peg.2478"/>
<protein>
    <submittedName>
        <fullName evidence="4">Oxidoreductase</fullName>
    </submittedName>
</protein>
<dbReference type="PANTHER" id="PTHR24321:SF14">
    <property type="entry name" value="SHORT-CHAIN TYPE DEHYDROGENASE_REDUCTASE BLR2146-RELATED"/>
    <property type="match status" value="1"/>
</dbReference>
<comment type="caution">
    <text evidence="4">The sequence shown here is derived from an EMBL/GenBank/DDBJ whole genome shotgun (WGS) entry which is preliminary data.</text>
</comment>
<dbReference type="CDD" id="cd05233">
    <property type="entry name" value="SDR_c"/>
    <property type="match status" value="1"/>
</dbReference>
<evidence type="ECO:0000256" key="3">
    <source>
        <dbReference type="SAM" id="MobiDB-lite"/>
    </source>
</evidence>
<reference evidence="4 5" key="1">
    <citation type="submission" date="2015-07" db="EMBL/GenBank/DDBJ databases">
        <authorList>
            <person name="Noorani M."/>
        </authorList>
    </citation>
    <scope>NUCLEOTIDE SEQUENCE [LARGE SCALE GENOMIC DNA]</scope>
    <source>
        <strain evidence="4 5">NRRL B-24567</strain>
    </source>
</reference>
<dbReference type="GO" id="GO:0016491">
    <property type="term" value="F:oxidoreductase activity"/>
    <property type="evidence" value="ECO:0007669"/>
    <property type="project" value="UniProtKB-KW"/>
</dbReference>
<dbReference type="Proteomes" id="UP000037773">
    <property type="component" value="Unassembled WGS sequence"/>
</dbReference>
<dbReference type="OrthoDB" id="517007at2"/>
<accession>A0A0M8QTI3</accession>
<feature type="region of interest" description="Disordered" evidence="3">
    <location>
        <begin position="1"/>
        <end position="40"/>
    </location>
</feature>
<dbReference type="InterPro" id="IPR002347">
    <property type="entry name" value="SDR_fam"/>
</dbReference>
<organism evidence="4 5">
    <name type="scientific">Streptomyces caelestis</name>
    <dbReference type="NCBI Taxonomy" id="36816"/>
    <lineage>
        <taxon>Bacteria</taxon>
        <taxon>Bacillati</taxon>
        <taxon>Actinomycetota</taxon>
        <taxon>Actinomycetes</taxon>
        <taxon>Kitasatosporales</taxon>
        <taxon>Streptomycetaceae</taxon>
        <taxon>Streptomyces</taxon>
    </lineage>
</organism>
<sequence>MPPRSPRRLPAPHGAGEGARVLVADVDPDEAERTAAAPRERGFGAASGCDVAGRASAETAVAHAVHTFGSLDVLVDDAAHRTPDAPRFEDEPDDAWATDLGVTLTGAYRCCRAALEHLAALGRGAIVNVGSVNGPRDFGEHASSAAEAGRVSLLCTLAGQAGPRGVRVGLVAPGTVRTRARAGREAEPEAARRLHPLGRVGEPEDVVAAVAFLASREAARIAGIILAVDGGVTAVDSGFRQAPGEPPPR</sequence>
<name>A0A0M8QTI3_9ACTN</name>
<evidence type="ECO:0000313" key="4">
    <source>
        <dbReference type="EMBL" id="KOT40761.1"/>
    </source>
</evidence>
<dbReference type="Pfam" id="PF13561">
    <property type="entry name" value="adh_short_C2"/>
    <property type="match status" value="1"/>
</dbReference>
<dbReference type="RefSeq" id="WP_051843008.1">
    <property type="nucleotide sequence ID" value="NZ_LGCN01000119.1"/>
</dbReference>
<keyword evidence="5" id="KW-1185">Reference proteome</keyword>
<dbReference type="AlphaFoldDB" id="A0A0M8QTI3"/>
<comment type="similarity">
    <text evidence="1">Belongs to the short-chain dehydrogenases/reductases (SDR) family.</text>
</comment>
<dbReference type="PRINTS" id="PR00081">
    <property type="entry name" value="GDHRDH"/>
</dbReference>
<gene>
    <name evidence="4" type="ORF">ADK41_11480</name>
</gene>
<dbReference type="EMBL" id="LGCN01000119">
    <property type="protein sequence ID" value="KOT40761.1"/>
    <property type="molecule type" value="Genomic_DNA"/>
</dbReference>
<dbReference type="SUPFAM" id="SSF51735">
    <property type="entry name" value="NAD(P)-binding Rossmann-fold domains"/>
    <property type="match status" value="1"/>
</dbReference>
<proteinExistence type="inferred from homology"/>
<keyword evidence="2" id="KW-0560">Oxidoreductase</keyword>
<evidence type="ECO:0000256" key="1">
    <source>
        <dbReference type="ARBA" id="ARBA00006484"/>
    </source>
</evidence>